<dbReference type="SUPFAM" id="SSF100950">
    <property type="entry name" value="NagB/RpiA/CoA transferase-like"/>
    <property type="match status" value="1"/>
</dbReference>
<sequence>MNNNDLKKNCAKEDMKYIEDGIIVGLGSGRSIAYLIDYIN</sequence>
<accession>A0A1S8TEZ6</accession>
<dbReference type="AlphaFoldDB" id="A0A1S8TEZ6"/>
<keyword evidence="1" id="KW-0413">Isomerase</keyword>
<evidence type="ECO:0000313" key="1">
    <source>
        <dbReference type="EMBL" id="OOM75985.1"/>
    </source>
</evidence>
<gene>
    <name evidence="1" type="primary">rpiA_2</name>
    <name evidence="1" type="ORF">CLPUN_30220</name>
</gene>
<organism evidence="1 2">
    <name type="scientific">Clostridium puniceum</name>
    <dbReference type="NCBI Taxonomy" id="29367"/>
    <lineage>
        <taxon>Bacteria</taxon>
        <taxon>Bacillati</taxon>
        <taxon>Bacillota</taxon>
        <taxon>Clostridia</taxon>
        <taxon>Eubacteriales</taxon>
        <taxon>Clostridiaceae</taxon>
        <taxon>Clostridium</taxon>
    </lineage>
</organism>
<keyword evidence="2" id="KW-1185">Reference proteome</keyword>
<protein>
    <submittedName>
        <fullName evidence="1">Ribose-5-phosphate isomerase A</fullName>
        <ecNumber evidence="1">5.3.1.6</ecNumber>
    </submittedName>
</protein>
<comment type="caution">
    <text evidence="1">The sequence shown here is derived from an EMBL/GenBank/DDBJ whole genome shotgun (WGS) entry which is preliminary data.</text>
</comment>
<dbReference type="InterPro" id="IPR037171">
    <property type="entry name" value="NagB/RpiA_transferase-like"/>
</dbReference>
<dbReference type="Gene3D" id="3.40.50.1360">
    <property type="match status" value="1"/>
</dbReference>
<dbReference type="Proteomes" id="UP000190890">
    <property type="component" value="Unassembled WGS sequence"/>
</dbReference>
<name>A0A1S8TEZ6_9CLOT</name>
<dbReference type="RefSeq" id="WP_278281661.1">
    <property type="nucleotide sequence ID" value="NZ_LZZM01000179.1"/>
</dbReference>
<evidence type="ECO:0000313" key="2">
    <source>
        <dbReference type="Proteomes" id="UP000190890"/>
    </source>
</evidence>
<reference evidence="1 2" key="1">
    <citation type="submission" date="2016-05" db="EMBL/GenBank/DDBJ databases">
        <title>Microbial solvent formation.</title>
        <authorList>
            <person name="Poehlein A."/>
            <person name="Montoya Solano J.D."/>
            <person name="Flitsch S."/>
            <person name="Krabben P."/>
            <person name="Duerre P."/>
            <person name="Daniel R."/>
        </authorList>
    </citation>
    <scope>NUCLEOTIDE SEQUENCE [LARGE SCALE GENOMIC DNA]</scope>
    <source>
        <strain evidence="1 2">DSM 2619</strain>
    </source>
</reference>
<proteinExistence type="predicted"/>
<dbReference type="EMBL" id="LZZM01000179">
    <property type="protein sequence ID" value="OOM75985.1"/>
    <property type="molecule type" value="Genomic_DNA"/>
</dbReference>
<dbReference type="GO" id="GO:0004751">
    <property type="term" value="F:ribose-5-phosphate isomerase activity"/>
    <property type="evidence" value="ECO:0007669"/>
    <property type="project" value="UniProtKB-EC"/>
</dbReference>
<dbReference type="EC" id="5.3.1.6" evidence="1"/>